<reference evidence="1" key="1">
    <citation type="journal article" date="2020" name="Nature">
        <title>Giant virus diversity and host interactions through global metagenomics.</title>
        <authorList>
            <person name="Schulz F."/>
            <person name="Roux S."/>
            <person name="Paez-Espino D."/>
            <person name="Jungbluth S."/>
            <person name="Walsh D.A."/>
            <person name="Denef V.J."/>
            <person name="McMahon K.D."/>
            <person name="Konstantinidis K.T."/>
            <person name="Eloe-Fadrosh E.A."/>
            <person name="Kyrpides N.C."/>
            <person name="Woyke T."/>
        </authorList>
    </citation>
    <scope>NUCLEOTIDE SEQUENCE</scope>
    <source>
        <strain evidence="1">GVMAG-M-3300023184-71</strain>
    </source>
</reference>
<name>A0A6C0IC75_9ZZZZ</name>
<proteinExistence type="predicted"/>
<evidence type="ECO:0000313" key="1">
    <source>
        <dbReference type="EMBL" id="QHT90648.1"/>
    </source>
</evidence>
<accession>A0A6C0IC75</accession>
<organism evidence="1">
    <name type="scientific">viral metagenome</name>
    <dbReference type="NCBI Taxonomy" id="1070528"/>
    <lineage>
        <taxon>unclassified sequences</taxon>
        <taxon>metagenomes</taxon>
        <taxon>organismal metagenomes</taxon>
    </lineage>
</organism>
<dbReference type="AlphaFoldDB" id="A0A6C0IC75"/>
<dbReference type="EMBL" id="MN740156">
    <property type="protein sequence ID" value="QHT90648.1"/>
    <property type="molecule type" value="Genomic_DNA"/>
</dbReference>
<protein>
    <submittedName>
        <fullName evidence="1">Uncharacterized protein</fullName>
    </submittedName>
</protein>
<sequence>MSIVPTSDLATIVSPLTGGTQSASFDSFLLNTEYTFALLDWIQGGGISHVKDSSVLDKLAASLTTPLESGALAAVNKSSGVHVRVSALASANQPGSLRYYSSHFPTALLNTPTQTSSVYTETIFSGTDGSAQKILSRSHLSEDYEIVIFVLLTPSSTHTVHSTLPSPVVPAAVEPEAGDFPFPTCGPDESSSESCGNNYGYNYSWGLPFPAVNSTEGWNML</sequence>